<evidence type="ECO:0000256" key="1">
    <source>
        <dbReference type="SAM" id="Phobius"/>
    </source>
</evidence>
<keyword evidence="1" id="KW-0812">Transmembrane</keyword>
<dbReference type="Proteomes" id="UP000240912">
    <property type="component" value="Unassembled WGS sequence"/>
</dbReference>
<reference evidence="2 3" key="1">
    <citation type="submission" date="2018-03" db="EMBL/GenBank/DDBJ databases">
        <authorList>
            <person name="Keele B.F."/>
        </authorList>
    </citation>
    <scope>NUCLEOTIDE SEQUENCE [LARGE SCALE GENOMIC DNA]</scope>
    <source>
        <strain evidence="2 3">YL28-9</strain>
    </source>
</reference>
<proteinExistence type="predicted"/>
<evidence type="ECO:0000313" key="3">
    <source>
        <dbReference type="Proteomes" id="UP000240912"/>
    </source>
</evidence>
<organism evidence="2 3">
    <name type="scientific">Pedobacter yulinensis</name>
    <dbReference type="NCBI Taxonomy" id="2126353"/>
    <lineage>
        <taxon>Bacteria</taxon>
        <taxon>Pseudomonadati</taxon>
        <taxon>Bacteroidota</taxon>
        <taxon>Sphingobacteriia</taxon>
        <taxon>Sphingobacteriales</taxon>
        <taxon>Sphingobacteriaceae</taxon>
        <taxon>Pedobacter</taxon>
    </lineage>
</organism>
<name>A0A2T3HP93_9SPHI</name>
<keyword evidence="1" id="KW-1133">Transmembrane helix</keyword>
<comment type="caution">
    <text evidence="2">The sequence shown here is derived from an EMBL/GenBank/DDBJ whole genome shotgun (WGS) entry which is preliminary data.</text>
</comment>
<dbReference type="RefSeq" id="WP_107214379.1">
    <property type="nucleotide sequence ID" value="NZ_KZ686268.1"/>
</dbReference>
<accession>A0A2T3HP93</accession>
<dbReference type="EMBL" id="PYLS01000004">
    <property type="protein sequence ID" value="PST84280.1"/>
    <property type="molecule type" value="Genomic_DNA"/>
</dbReference>
<keyword evidence="1" id="KW-0472">Membrane</keyword>
<feature type="transmembrane region" description="Helical" evidence="1">
    <location>
        <begin position="84"/>
        <end position="101"/>
    </location>
</feature>
<dbReference type="AlphaFoldDB" id="A0A2T3HP93"/>
<keyword evidence="3" id="KW-1185">Reference proteome</keyword>
<sequence length="132" mass="15134">MKVVMFLCISLCFLLLRSGEYTHYRKHHDHSVYAPAQDQKQILRQLVASGPASGSILRGSTIPPGHHEVFSTEEDEDFLFSRKYVLLASFFFTLACAFLFSDPGRSLHLFFSHRRFFAAGTSIYLTQRSLRI</sequence>
<gene>
    <name evidence="2" type="ORF">C7T94_06045</name>
</gene>
<evidence type="ECO:0000313" key="2">
    <source>
        <dbReference type="EMBL" id="PST84280.1"/>
    </source>
</evidence>
<protein>
    <submittedName>
        <fullName evidence="2">Uncharacterized protein</fullName>
    </submittedName>
</protein>